<dbReference type="Pfam" id="PF13568">
    <property type="entry name" value="OMP_b-brl_2"/>
    <property type="match status" value="1"/>
</dbReference>
<feature type="domain" description="Outer membrane protein beta-barrel" evidence="2">
    <location>
        <begin position="18"/>
        <end position="193"/>
    </location>
</feature>
<evidence type="ECO:0000313" key="3">
    <source>
        <dbReference type="EMBL" id="OAQ39613.1"/>
    </source>
</evidence>
<dbReference type="EMBL" id="LWHJ01000027">
    <property type="protein sequence ID" value="OAQ39613.1"/>
    <property type="molecule type" value="Genomic_DNA"/>
</dbReference>
<dbReference type="InterPro" id="IPR025665">
    <property type="entry name" value="Beta-barrel_OMP_2"/>
</dbReference>
<feature type="signal peptide" evidence="1">
    <location>
        <begin position="1"/>
        <end position="19"/>
    </location>
</feature>
<feature type="chain" id="PRO_5008100542" description="Outer membrane protein beta-barrel domain-containing protein" evidence="1">
    <location>
        <begin position="20"/>
        <end position="218"/>
    </location>
</feature>
<evidence type="ECO:0000256" key="1">
    <source>
        <dbReference type="SAM" id="SignalP"/>
    </source>
</evidence>
<dbReference type="AlphaFoldDB" id="A0A179DGN1"/>
<dbReference type="Proteomes" id="UP000078459">
    <property type="component" value="Unassembled WGS sequence"/>
</dbReference>
<gene>
    <name evidence="3" type="ORF">A5893_08460</name>
</gene>
<dbReference type="OrthoDB" id="1150878at2"/>
<evidence type="ECO:0000259" key="2">
    <source>
        <dbReference type="Pfam" id="PF13568"/>
    </source>
</evidence>
<accession>A0A179DGN1</accession>
<dbReference type="STRING" id="1826909.A5893_08460"/>
<evidence type="ECO:0000313" key="4">
    <source>
        <dbReference type="Proteomes" id="UP000078459"/>
    </source>
</evidence>
<protein>
    <recommendedName>
        <fullName evidence="2">Outer membrane protein beta-barrel domain-containing protein</fullName>
    </recommendedName>
</protein>
<reference evidence="3 4" key="1">
    <citation type="submission" date="2016-04" db="EMBL/GenBank/DDBJ databases">
        <authorList>
            <person name="Evans L.H."/>
            <person name="Alamgir A."/>
            <person name="Owens N."/>
            <person name="Weber N.D."/>
            <person name="Virtaneva K."/>
            <person name="Barbian K."/>
            <person name="Babar A."/>
            <person name="Rosenke K."/>
        </authorList>
    </citation>
    <scope>NUCLEOTIDE SEQUENCE [LARGE SCALE GENOMIC DNA]</scope>
    <source>
        <strain evidence="3 4">CCM 8644</strain>
    </source>
</reference>
<dbReference type="RefSeq" id="WP_068822229.1">
    <property type="nucleotide sequence ID" value="NZ_LWHJ01000027.1"/>
</dbReference>
<name>A0A179DGN1_9SPHI</name>
<keyword evidence="1" id="KW-0732">Signal</keyword>
<organism evidence="3 4">
    <name type="scientific">Pedobacter psychrophilus</name>
    <dbReference type="NCBI Taxonomy" id="1826909"/>
    <lineage>
        <taxon>Bacteria</taxon>
        <taxon>Pseudomonadati</taxon>
        <taxon>Bacteroidota</taxon>
        <taxon>Sphingobacteriia</taxon>
        <taxon>Sphingobacteriales</taxon>
        <taxon>Sphingobacteriaceae</taxon>
        <taxon>Pedobacter</taxon>
    </lineage>
</organism>
<proteinExistence type="predicted"/>
<reference evidence="3 4" key="2">
    <citation type="submission" date="2016-06" db="EMBL/GenBank/DDBJ databases">
        <title>Pedobacter psychrophilus sp. nov., isolated from Antarctic fragmentary rock.</title>
        <authorList>
            <person name="Svec P."/>
        </authorList>
    </citation>
    <scope>NUCLEOTIDE SEQUENCE [LARGE SCALE GENOMIC DNA]</scope>
    <source>
        <strain evidence="3 4">CCM 8644</strain>
    </source>
</reference>
<keyword evidence="4" id="KW-1185">Reference proteome</keyword>
<sequence>MKKIFLVAAAMVFAGSTFAQTTTSNSSRTTFGLKGGVNLPKYKYVNDDANTSDETKTTTNFNLTGYADVPISTYFSVQPGISLQGKGAKYFENGNNEQEDNVLAVEIPVNLVANLPAGPGKFYLGAGPYAGFNVAGQRKTTIGNLTTENDLIFGDSNSDNLKTVDFGVNFLAGYQLTSGLNFGAGYGLGLTNLRPTSTSNTNIEQNNRVLSFTVGYAF</sequence>
<comment type="caution">
    <text evidence="3">The sequence shown here is derived from an EMBL/GenBank/DDBJ whole genome shotgun (WGS) entry which is preliminary data.</text>
</comment>